<evidence type="ECO:0000256" key="3">
    <source>
        <dbReference type="ARBA" id="ARBA00023274"/>
    </source>
</evidence>
<sequence>MSFINRKGKTPSHRKMVTRQQISDVISYGYIVTTKRYGKDTQRSLERLITLSKNGSLENKRRADSILLGTSKYKKEELMKKLFEEIGPKYKERNGGYSRLLKLSAENRVILSLV</sequence>
<evidence type="ECO:0000256" key="4">
    <source>
        <dbReference type="ARBA" id="ARBA00035494"/>
    </source>
</evidence>
<gene>
    <name evidence="7" type="primary">rplQ</name>
    <name evidence="7" type="ORF">HF1_14350</name>
</gene>
<organism evidence="7 8">
    <name type="scientific">Mycoplasma haemofelis (strain Langford 1)</name>
    <name type="common">Haemobartonella felis</name>
    <dbReference type="NCBI Taxonomy" id="941640"/>
    <lineage>
        <taxon>Bacteria</taxon>
        <taxon>Bacillati</taxon>
        <taxon>Mycoplasmatota</taxon>
        <taxon>Mollicutes</taxon>
        <taxon>Mycoplasmataceae</taxon>
        <taxon>Mycoplasma</taxon>
    </lineage>
</organism>
<protein>
    <recommendedName>
        <fullName evidence="4 6">50S ribosomal protein L17</fullName>
    </recommendedName>
</protein>
<dbReference type="Gene3D" id="3.90.1030.10">
    <property type="entry name" value="Ribosomal protein L17"/>
    <property type="match status" value="1"/>
</dbReference>
<dbReference type="PANTHER" id="PTHR14413">
    <property type="entry name" value="RIBOSOMAL PROTEIN L17"/>
    <property type="match status" value="1"/>
</dbReference>
<comment type="similarity">
    <text evidence="1 5">Belongs to the bacterial ribosomal protein bL17 family.</text>
</comment>
<evidence type="ECO:0000256" key="1">
    <source>
        <dbReference type="ARBA" id="ARBA00008777"/>
    </source>
</evidence>
<keyword evidence="2 5" id="KW-0689">Ribosomal protein</keyword>
<dbReference type="NCBIfam" id="TIGR00059">
    <property type="entry name" value="L17"/>
    <property type="match status" value="1"/>
</dbReference>
<dbReference type="SUPFAM" id="SSF64263">
    <property type="entry name" value="Prokaryotic ribosomal protein L17"/>
    <property type="match status" value="1"/>
</dbReference>
<reference evidence="7 8" key="1">
    <citation type="journal article" date="2011" name="J. Bacteriol.">
        <title>Complete genome sequence of Mycoplasma haemofelis, a hemotropic mycoplasma.</title>
        <authorList>
            <person name="Barker E.N."/>
            <person name="Helps C.R."/>
            <person name="Peters I.R."/>
            <person name="Darby A.C."/>
            <person name="Radford A.D."/>
            <person name="Tasker S."/>
        </authorList>
    </citation>
    <scope>NUCLEOTIDE SEQUENCE [LARGE SCALE GENOMIC DNA]</scope>
    <source>
        <strain evidence="7 8">Langford 1</strain>
    </source>
</reference>
<dbReference type="EMBL" id="FR773153">
    <property type="protein sequence ID" value="CBY93443.1"/>
    <property type="molecule type" value="Genomic_DNA"/>
</dbReference>
<dbReference type="InterPro" id="IPR036373">
    <property type="entry name" value="Ribosomal_bL17_sf"/>
</dbReference>
<evidence type="ECO:0000313" key="7">
    <source>
        <dbReference type="EMBL" id="CBY93443.1"/>
    </source>
</evidence>
<dbReference type="GO" id="GO:0003735">
    <property type="term" value="F:structural constituent of ribosome"/>
    <property type="evidence" value="ECO:0007669"/>
    <property type="project" value="InterPro"/>
</dbReference>
<evidence type="ECO:0000256" key="5">
    <source>
        <dbReference type="RuleBase" id="RU000660"/>
    </source>
</evidence>
<dbReference type="KEGG" id="mha:HF1_14350"/>
<name>E8ZJX2_MYCHL</name>
<dbReference type="GO" id="GO:0006412">
    <property type="term" value="P:translation"/>
    <property type="evidence" value="ECO:0007669"/>
    <property type="project" value="InterPro"/>
</dbReference>
<dbReference type="GO" id="GO:0022625">
    <property type="term" value="C:cytosolic large ribosomal subunit"/>
    <property type="evidence" value="ECO:0007669"/>
    <property type="project" value="TreeGrafter"/>
</dbReference>
<proteinExistence type="inferred from homology"/>
<accession>E8ZJX2</accession>
<dbReference type="AlphaFoldDB" id="E8ZJX2"/>
<evidence type="ECO:0000256" key="6">
    <source>
        <dbReference type="RuleBase" id="RU000661"/>
    </source>
</evidence>
<keyword evidence="8" id="KW-1185">Reference proteome</keyword>
<dbReference type="InterPro" id="IPR000456">
    <property type="entry name" value="Ribosomal_bL17"/>
</dbReference>
<evidence type="ECO:0000313" key="8">
    <source>
        <dbReference type="Proteomes" id="UP000008637"/>
    </source>
</evidence>
<evidence type="ECO:0000256" key="2">
    <source>
        <dbReference type="ARBA" id="ARBA00022980"/>
    </source>
</evidence>
<keyword evidence="3 5" id="KW-0687">Ribonucleoprotein</keyword>
<dbReference type="OrthoDB" id="9809073at2"/>
<dbReference type="PANTHER" id="PTHR14413:SF16">
    <property type="entry name" value="LARGE RIBOSOMAL SUBUNIT PROTEIN BL17M"/>
    <property type="match status" value="1"/>
</dbReference>
<dbReference type="Proteomes" id="UP000008637">
    <property type="component" value="Chromosome"/>
</dbReference>
<dbReference type="HOGENOM" id="CLU_074407_2_2_14"/>
<dbReference type="Pfam" id="PF01196">
    <property type="entry name" value="Ribosomal_L17"/>
    <property type="match status" value="1"/>
</dbReference>